<feature type="transmembrane region" description="Helical" evidence="1">
    <location>
        <begin position="302"/>
        <end position="319"/>
    </location>
</feature>
<feature type="transmembrane region" description="Helical" evidence="1">
    <location>
        <begin position="267"/>
        <end position="290"/>
    </location>
</feature>
<dbReference type="GO" id="GO:0015128">
    <property type="term" value="F:gluconate transmembrane transporter activity"/>
    <property type="evidence" value="ECO:0007669"/>
    <property type="project" value="InterPro"/>
</dbReference>
<dbReference type="EMBL" id="FNKO01000001">
    <property type="protein sequence ID" value="SDQ19180.1"/>
    <property type="molecule type" value="Genomic_DNA"/>
</dbReference>
<accession>A0A1H0YVN4</accession>
<dbReference type="PANTHER" id="PTHR30354:SF11">
    <property type="entry name" value="PERMEASE"/>
    <property type="match status" value="1"/>
</dbReference>
<dbReference type="OrthoDB" id="3636773at2"/>
<dbReference type="PANTHER" id="PTHR30354">
    <property type="entry name" value="GNT FAMILY GLUCONATE TRANSPORTER"/>
    <property type="match status" value="1"/>
</dbReference>
<reference evidence="3" key="1">
    <citation type="submission" date="2016-10" db="EMBL/GenBank/DDBJ databases">
        <authorList>
            <person name="Varghese N."/>
            <person name="Submissions S."/>
        </authorList>
    </citation>
    <scope>NUCLEOTIDE SEQUENCE [LARGE SCALE GENOMIC DNA]</scope>
    <source>
        <strain evidence="3">DSM 45459</strain>
    </source>
</reference>
<feature type="transmembrane region" description="Helical" evidence="1">
    <location>
        <begin position="233"/>
        <end position="255"/>
    </location>
</feature>
<feature type="transmembrane region" description="Helical" evidence="1">
    <location>
        <begin position="67"/>
        <end position="89"/>
    </location>
</feature>
<dbReference type="InterPro" id="IPR003474">
    <property type="entry name" value="Glcn_transporter"/>
</dbReference>
<dbReference type="GO" id="GO:0005886">
    <property type="term" value="C:plasma membrane"/>
    <property type="evidence" value="ECO:0007669"/>
    <property type="project" value="TreeGrafter"/>
</dbReference>
<proteinExistence type="predicted"/>
<dbReference type="RefSeq" id="WP_092520986.1">
    <property type="nucleotide sequence ID" value="NZ_FNKO01000001.1"/>
</dbReference>
<keyword evidence="3" id="KW-1185">Reference proteome</keyword>
<evidence type="ECO:0000256" key="1">
    <source>
        <dbReference type="SAM" id="Phobius"/>
    </source>
</evidence>
<dbReference type="AlphaFoldDB" id="A0A1H0YVN4"/>
<keyword evidence="1" id="KW-0472">Membrane</keyword>
<dbReference type="Pfam" id="PF02447">
    <property type="entry name" value="GntP_permease"/>
    <property type="match status" value="1"/>
</dbReference>
<evidence type="ECO:0000313" key="3">
    <source>
        <dbReference type="Proteomes" id="UP000199301"/>
    </source>
</evidence>
<evidence type="ECO:0000313" key="2">
    <source>
        <dbReference type="EMBL" id="SDQ19180.1"/>
    </source>
</evidence>
<feature type="transmembrane region" description="Helical" evidence="1">
    <location>
        <begin position="132"/>
        <end position="149"/>
    </location>
</feature>
<feature type="transmembrane region" description="Helical" evidence="1">
    <location>
        <begin position="331"/>
        <end position="354"/>
    </location>
</feature>
<feature type="transmembrane region" description="Helical" evidence="1">
    <location>
        <begin position="179"/>
        <end position="200"/>
    </location>
</feature>
<dbReference type="Proteomes" id="UP000199301">
    <property type="component" value="Unassembled WGS sequence"/>
</dbReference>
<organism evidence="2 3">
    <name type="scientific">Actinopolyspora saharensis</name>
    <dbReference type="NCBI Taxonomy" id="995062"/>
    <lineage>
        <taxon>Bacteria</taxon>
        <taxon>Bacillati</taxon>
        <taxon>Actinomycetota</taxon>
        <taxon>Actinomycetes</taxon>
        <taxon>Actinopolysporales</taxon>
        <taxon>Actinopolysporaceae</taxon>
        <taxon>Actinopolyspora</taxon>
    </lineage>
</organism>
<gene>
    <name evidence="2" type="ORF">SAMN04489718_0697</name>
</gene>
<dbReference type="STRING" id="995062.SAMN04489718_0697"/>
<keyword evidence="1" id="KW-0812">Transmembrane</keyword>
<name>A0A1H0YVN4_9ACTN</name>
<keyword evidence="1" id="KW-1133">Transmembrane helix</keyword>
<feature type="transmembrane region" description="Helical" evidence="1">
    <location>
        <begin position="420"/>
        <end position="444"/>
    </location>
</feature>
<feature type="transmembrane region" description="Helical" evidence="1">
    <location>
        <begin position="375"/>
        <end position="400"/>
    </location>
</feature>
<sequence>MSDALILMHTAFAVVGIVLLIVVARINPVIILVVGSLYLGLATGLGFDTTTTAVAQGFGDLMADVGLIIGFGVLLGSLLSTTGALQRIVELFLRVCGREKSPYVLGLTSGVVFPSIYFDVALVMLAPIARSVAARTGVGIASLGGSLAIGLEAGLLMVLPGAAALAGAGALGVPLGTMLLFGLPVAIVCIVVGIFLHSALMRRTWRPAKDESTFNGGVDGMTMAEAEQPRRNLVLPVVLLPILVPLALIVTGTVADTAGVSGGPVAFLSNPIVALLIGLLLACGITVYMLSRDALEKSLSKGAATSGTILLFTGVAGSLGEVISRTGIGDIISGLFTASSLSPLLLAWIVAALLRLAQGSGSVAAITAATLLAPVMGGLDTAAVLVLLAAAAGASFGGHVSDNTFWMFRTLLGLSTRGTFQVYTLSQSIMSVVGLVVVLGLSVFA</sequence>
<protein>
    <submittedName>
        <fullName evidence="2">H+/gluconate symporter</fullName>
    </submittedName>
</protein>
<feature type="transmembrane region" description="Helical" evidence="1">
    <location>
        <begin position="101"/>
        <end position="126"/>
    </location>
</feature>
<feature type="transmembrane region" description="Helical" evidence="1">
    <location>
        <begin position="29"/>
        <end position="47"/>
    </location>
</feature>
<feature type="transmembrane region" description="Helical" evidence="1">
    <location>
        <begin position="6"/>
        <end position="24"/>
    </location>
</feature>